<evidence type="ECO:0000313" key="2">
    <source>
        <dbReference type="Proteomes" id="UP000194873"/>
    </source>
</evidence>
<accession>A0A243W4N3</accession>
<gene>
    <name evidence="1" type="ORF">BXP70_29290</name>
</gene>
<organism evidence="1 2">
    <name type="scientific">Hymenobacter crusticola</name>
    <dbReference type="NCBI Taxonomy" id="1770526"/>
    <lineage>
        <taxon>Bacteria</taxon>
        <taxon>Pseudomonadati</taxon>
        <taxon>Bacteroidota</taxon>
        <taxon>Cytophagia</taxon>
        <taxon>Cytophagales</taxon>
        <taxon>Hymenobacteraceae</taxon>
        <taxon>Hymenobacter</taxon>
    </lineage>
</organism>
<evidence type="ECO:0008006" key="3">
    <source>
        <dbReference type="Google" id="ProtNLM"/>
    </source>
</evidence>
<dbReference type="Proteomes" id="UP000194873">
    <property type="component" value="Unassembled WGS sequence"/>
</dbReference>
<keyword evidence="2" id="KW-1185">Reference proteome</keyword>
<comment type="caution">
    <text evidence="1">The sequence shown here is derived from an EMBL/GenBank/DDBJ whole genome shotgun (WGS) entry which is preliminary data.</text>
</comment>
<proteinExistence type="predicted"/>
<reference evidence="1 2" key="1">
    <citation type="submission" date="2017-01" db="EMBL/GenBank/DDBJ databases">
        <title>A new Hymenobacter.</title>
        <authorList>
            <person name="Liang Y."/>
            <person name="Feng F."/>
        </authorList>
    </citation>
    <scope>NUCLEOTIDE SEQUENCE [LARGE SCALE GENOMIC DNA]</scope>
    <source>
        <strain evidence="1">MIMBbqt21</strain>
    </source>
</reference>
<dbReference type="EMBL" id="MTSE01000136">
    <property type="protein sequence ID" value="OUJ64820.1"/>
    <property type="molecule type" value="Genomic_DNA"/>
</dbReference>
<dbReference type="AlphaFoldDB" id="A0A243W4N3"/>
<name>A0A243W4N3_9BACT</name>
<dbReference type="RefSeq" id="WP_086597622.1">
    <property type="nucleotide sequence ID" value="NZ_MTSE01000136.1"/>
</dbReference>
<sequence>MPITITMVDFTTTNVVVWFSDYSLWSSRFVTKPITFLADMTPAERNRWAIVEHGTAVEWNATGARLTLAQMDKY</sequence>
<protein>
    <recommendedName>
        <fullName evidence="3">DUF2442 domain-containing protein</fullName>
    </recommendedName>
</protein>
<evidence type="ECO:0000313" key="1">
    <source>
        <dbReference type="EMBL" id="OUJ64820.1"/>
    </source>
</evidence>